<name>A0A381TUT6_9ZZZZ</name>
<dbReference type="InterPro" id="IPR004104">
    <property type="entry name" value="Gfo/Idh/MocA-like_OxRdtase_C"/>
</dbReference>
<organism evidence="3">
    <name type="scientific">marine metagenome</name>
    <dbReference type="NCBI Taxonomy" id="408172"/>
    <lineage>
        <taxon>unclassified sequences</taxon>
        <taxon>metagenomes</taxon>
        <taxon>ecological metagenomes</taxon>
    </lineage>
</organism>
<dbReference type="Pfam" id="PF01408">
    <property type="entry name" value="GFO_IDH_MocA"/>
    <property type="match status" value="1"/>
</dbReference>
<evidence type="ECO:0000259" key="1">
    <source>
        <dbReference type="Pfam" id="PF01408"/>
    </source>
</evidence>
<evidence type="ECO:0000313" key="3">
    <source>
        <dbReference type="EMBL" id="SVA18727.1"/>
    </source>
</evidence>
<dbReference type="SUPFAM" id="SSF55347">
    <property type="entry name" value="Glyceraldehyde-3-phosphate dehydrogenase-like, C-terminal domain"/>
    <property type="match status" value="1"/>
</dbReference>
<dbReference type="Gene3D" id="3.30.360.10">
    <property type="entry name" value="Dihydrodipicolinate Reductase, domain 2"/>
    <property type="match status" value="1"/>
</dbReference>
<feature type="domain" description="Gfo/Idh/MocA-like oxidoreductase C-terminal" evidence="2">
    <location>
        <begin position="145"/>
        <end position="365"/>
    </location>
</feature>
<dbReference type="EMBL" id="UINC01005052">
    <property type="protein sequence ID" value="SVA18727.1"/>
    <property type="molecule type" value="Genomic_DNA"/>
</dbReference>
<gene>
    <name evidence="3" type="ORF">METZ01_LOCUS71581</name>
</gene>
<feature type="domain" description="Gfo/Idh/MocA-like oxidoreductase N-terminal" evidence="1">
    <location>
        <begin position="5"/>
        <end position="117"/>
    </location>
</feature>
<dbReference type="GO" id="GO:0000166">
    <property type="term" value="F:nucleotide binding"/>
    <property type="evidence" value="ECO:0007669"/>
    <property type="project" value="InterPro"/>
</dbReference>
<sequence>MSKIFRYGFIGCGMMGQEHLRNLAMIEDTEVTMIYEPDAGMRSASSRLVPQARFVETEEEVIRATDVDALVITSPNYLHTRQLESISSIRPIPVLVEKPVCTKLEQLRALQKLDEHYPSPIWVAMEYRYMPPISRLVEEVHSGQTLGKIMSLSIREHRYPFLKKVGDWNRFNEKTGGTLVEKCCHFFDLMCFILQSEPERIYCSGAQDVNHLDESYNGRVPDILDNAFVVVDFASQQRAMLELNMFADGTWFQESIVVVGSQAKVECHIPGPTRFWPKEFLGEPPIPILTLSPRNPKGPKTLEIPVDPKLLEAGDHNGSTFYQHERFARVLRGEQLVEVTLQDGLKAVLMGLAAQRSIETGEAIDLRHGEYRIS</sequence>
<dbReference type="Gene3D" id="3.40.50.720">
    <property type="entry name" value="NAD(P)-binding Rossmann-like Domain"/>
    <property type="match status" value="1"/>
</dbReference>
<dbReference type="PANTHER" id="PTHR43593:SF1">
    <property type="entry name" value="INOSITOL 2-DEHYDROGENASE"/>
    <property type="match status" value="1"/>
</dbReference>
<dbReference type="AlphaFoldDB" id="A0A381TUT6"/>
<dbReference type="InterPro" id="IPR000683">
    <property type="entry name" value="Gfo/Idh/MocA-like_OxRdtase_N"/>
</dbReference>
<dbReference type="InterPro" id="IPR050424">
    <property type="entry name" value="Gfo-Idh-MocA_inositol_DH"/>
</dbReference>
<evidence type="ECO:0008006" key="4">
    <source>
        <dbReference type="Google" id="ProtNLM"/>
    </source>
</evidence>
<dbReference type="PANTHER" id="PTHR43593">
    <property type="match status" value="1"/>
</dbReference>
<dbReference type="Pfam" id="PF02894">
    <property type="entry name" value="GFO_IDH_MocA_C"/>
    <property type="match status" value="1"/>
</dbReference>
<dbReference type="InterPro" id="IPR036291">
    <property type="entry name" value="NAD(P)-bd_dom_sf"/>
</dbReference>
<accession>A0A381TUT6</accession>
<evidence type="ECO:0000259" key="2">
    <source>
        <dbReference type="Pfam" id="PF02894"/>
    </source>
</evidence>
<protein>
    <recommendedName>
        <fullName evidence="4">Gfo/Idh/MocA-like oxidoreductase N-terminal domain-containing protein</fullName>
    </recommendedName>
</protein>
<proteinExistence type="predicted"/>
<reference evidence="3" key="1">
    <citation type="submission" date="2018-05" db="EMBL/GenBank/DDBJ databases">
        <authorList>
            <person name="Lanie J.A."/>
            <person name="Ng W.-L."/>
            <person name="Kazmierczak K.M."/>
            <person name="Andrzejewski T.M."/>
            <person name="Davidsen T.M."/>
            <person name="Wayne K.J."/>
            <person name="Tettelin H."/>
            <person name="Glass J.I."/>
            <person name="Rusch D."/>
            <person name="Podicherti R."/>
            <person name="Tsui H.-C.T."/>
            <person name="Winkler M.E."/>
        </authorList>
    </citation>
    <scope>NUCLEOTIDE SEQUENCE</scope>
</reference>
<dbReference type="SUPFAM" id="SSF51735">
    <property type="entry name" value="NAD(P)-binding Rossmann-fold domains"/>
    <property type="match status" value="1"/>
</dbReference>